<dbReference type="Pfam" id="PF01547">
    <property type="entry name" value="SBP_bac_1"/>
    <property type="match status" value="1"/>
</dbReference>
<evidence type="ECO:0000256" key="4">
    <source>
        <dbReference type="ARBA" id="ARBA00022729"/>
    </source>
</evidence>
<dbReference type="EMBL" id="JBIMSO010000054">
    <property type="protein sequence ID" value="MFH5209586.1"/>
    <property type="molecule type" value="Genomic_DNA"/>
</dbReference>
<feature type="chain" id="PRO_5045655989" description="Probable sugar-binding periplasmic protein" evidence="7">
    <location>
        <begin position="21"/>
        <end position="412"/>
    </location>
</feature>
<reference evidence="8 9" key="1">
    <citation type="submission" date="2024-10" db="EMBL/GenBank/DDBJ databases">
        <authorList>
            <person name="Riesco R."/>
        </authorList>
    </citation>
    <scope>NUCLEOTIDE SEQUENCE [LARGE SCALE GENOMIC DNA]</scope>
    <source>
        <strain evidence="8 9">NCIMB 15449</strain>
    </source>
</reference>
<dbReference type="PANTHER" id="PTHR43649:SF28">
    <property type="entry name" value="BINDING PROTEIN COMPONENT OF ABC SUGAR TRANSPORTER-RELATED"/>
    <property type="match status" value="1"/>
</dbReference>
<comment type="similarity">
    <text evidence="2">Belongs to the bacterial solute-binding protein 1 family.</text>
</comment>
<proteinExistence type="inferred from homology"/>
<evidence type="ECO:0000256" key="2">
    <source>
        <dbReference type="ARBA" id="ARBA00008520"/>
    </source>
</evidence>
<evidence type="ECO:0000256" key="1">
    <source>
        <dbReference type="ARBA" id="ARBA00004196"/>
    </source>
</evidence>
<keyword evidence="4 7" id="KW-0732">Signal</keyword>
<feature type="signal peptide" evidence="7">
    <location>
        <begin position="1"/>
        <end position="20"/>
    </location>
</feature>
<gene>
    <name evidence="8" type="ORF">ACHIPZ_15495</name>
</gene>
<keyword evidence="3" id="KW-0813">Transport</keyword>
<dbReference type="InterPro" id="IPR006059">
    <property type="entry name" value="SBP"/>
</dbReference>
<sequence>MKSWLAALAVAMTVVGCGSAPDTDVEVFTWWANGSERAGLDALVKVFEEQHPGLTFVNGAVAGGAGSTARDVLNYRMGAGDPPDTFQAHAGKELTDYILGNRVQDLKGLYDENGWSSVFPEQLLQLLTVDGKIYSVPSNMHRANVVWGNADVLTRAGLDMESRPENLDDWFVQLDRIKAAGITPLAIGKDWTQVHLLEVVLLARLGADDYTGLFTGRTDWRSPAVAGAVADFGRLMSYTNSDFQFLDWEAATQLVIDGKAAYNVMGDWAEVVFREQDWQYDVDYVAFPVPGTADEFDFLADSFTLPVGARDEGGAKAWLETVGSVEGQKAFNIAKGSIPARTGIGTDGFGTYQATAIASYMSDDIVPSLAHGAATPVRWLADITAAIRQFDTKQDVAALTAALIAAAEQNRS</sequence>
<accession>A0ABW7JNM5</accession>
<dbReference type="Gene3D" id="3.40.190.10">
    <property type="entry name" value="Periplasmic binding protein-like II"/>
    <property type="match status" value="2"/>
</dbReference>
<protein>
    <recommendedName>
        <fullName evidence="6">Probable sugar-binding periplasmic protein</fullName>
    </recommendedName>
</protein>
<comment type="subcellular location">
    <subcellularLocation>
        <location evidence="1">Cell envelope</location>
    </subcellularLocation>
</comment>
<dbReference type="RefSeq" id="WP_395115330.1">
    <property type="nucleotide sequence ID" value="NZ_JBIMSO010000054.1"/>
</dbReference>
<evidence type="ECO:0000256" key="3">
    <source>
        <dbReference type="ARBA" id="ARBA00022448"/>
    </source>
</evidence>
<dbReference type="SUPFAM" id="SSF53850">
    <property type="entry name" value="Periplasmic binding protein-like II"/>
    <property type="match status" value="1"/>
</dbReference>
<evidence type="ECO:0000313" key="9">
    <source>
        <dbReference type="Proteomes" id="UP001609175"/>
    </source>
</evidence>
<dbReference type="Proteomes" id="UP001609175">
    <property type="component" value="Unassembled WGS sequence"/>
</dbReference>
<name>A0ABW7JNM5_9NOCA</name>
<dbReference type="InterPro" id="IPR050490">
    <property type="entry name" value="Bact_solute-bd_prot1"/>
</dbReference>
<dbReference type="PROSITE" id="PS51257">
    <property type="entry name" value="PROKAR_LIPOPROTEIN"/>
    <property type="match status" value="1"/>
</dbReference>
<dbReference type="PANTHER" id="PTHR43649">
    <property type="entry name" value="ARABINOSE-BINDING PROTEIN-RELATED"/>
    <property type="match status" value="1"/>
</dbReference>
<evidence type="ECO:0000256" key="7">
    <source>
        <dbReference type="SAM" id="SignalP"/>
    </source>
</evidence>
<evidence type="ECO:0000256" key="6">
    <source>
        <dbReference type="ARBA" id="ARBA00049753"/>
    </source>
</evidence>
<evidence type="ECO:0000256" key="5">
    <source>
        <dbReference type="ARBA" id="ARBA00049629"/>
    </source>
</evidence>
<comment type="caution">
    <text evidence="8">The sequence shown here is derived from an EMBL/GenBank/DDBJ whole genome shotgun (WGS) entry which is preliminary data.</text>
</comment>
<evidence type="ECO:0000313" key="8">
    <source>
        <dbReference type="EMBL" id="MFH5209586.1"/>
    </source>
</evidence>
<organism evidence="8 9">
    <name type="scientific">Antrihabitans spumae</name>
    <dbReference type="NCBI Taxonomy" id="3373370"/>
    <lineage>
        <taxon>Bacteria</taxon>
        <taxon>Bacillati</taxon>
        <taxon>Actinomycetota</taxon>
        <taxon>Actinomycetes</taxon>
        <taxon>Mycobacteriales</taxon>
        <taxon>Nocardiaceae</taxon>
        <taxon>Antrihabitans</taxon>
    </lineage>
</organism>
<comment type="function">
    <text evidence="5">Part of a binding-protein-dependent transport system for a sugar.</text>
</comment>